<keyword evidence="3" id="KW-1185">Reference proteome</keyword>
<proteinExistence type="predicted"/>
<dbReference type="SUPFAM" id="SSF53448">
    <property type="entry name" value="Nucleotide-diphospho-sugar transferases"/>
    <property type="match status" value="1"/>
</dbReference>
<dbReference type="InterPro" id="IPR050834">
    <property type="entry name" value="Glycosyltransf_2"/>
</dbReference>
<dbReference type="OrthoDB" id="9802649at2"/>
<dbReference type="Proteomes" id="UP000218899">
    <property type="component" value="Chromosome"/>
</dbReference>
<evidence type="ECO:0000313" key="3">
    <source>
        <dbReference type="Proteomes" id="UP000218899"/>
    </source>
</evidence>
<dbReference type="EMBL" id="AP014936">
    <property type="protein sequence ID" value="BAU48090.1"/>
    <property type="molecule type" value="Genomic_DNA"/>
</dbReference>
<dbReference type="InterPro" id="IPR001173">
    <property type="entry name" value="Glyco_trans_2-like"/>
</dbReference>
<dbReference type="GO" id="GO:0016740">
    <property type="term" value="F:transferase activity"/>
    <property type="evidence" value="ECO:0007669"/>
    <property type="project" value="UniProtKB-KW"/>
</dbReference>
<dbReference type="Gene3D" id="3.90.550.10">
    <property type="entry name" value="Spore Coat Polysaccharide Biosynthesis Protein SpsA, Chain A"/>
    <property type="match status" value="1"/>
</dbReference>
<dbReference type="PANTHER" id="PTHR43685:SF12">
    <property type="entry name" value="GLYCOSYL TRANSFERASE FAMILY 2"/>
    <property type="match status" value="1"/>
</dbReference>
<dbReference type="AlphaFoldDB" id="A0A1B4V3F4"/>
<protein>
    <submittedName>
        <fullName evidence="2">Glycosyl transferase family 2</fullName>
    </submittedName>
</protein>
<dbReference type="InterPro" id="IPR029044">
    <property type="entry name" value="Nucleotide-diphossugar_trans"/>
</dbReference>
<name>A0A1B4V3F4_9GAMM</name>
<organism evidence="2 3">
    <name type="scientific">Sulfurifustis variabilis</name>
    <dbReference type="NCBI Taxonomy" id="1675686"/>
    <lineage>
        <taxon>Bacteria</taxon>
        <taxon>Pseudomonadati</taxon>
        <taxon>Pseudomonadota</taxon>
        <taxon>Gammaproteobacteria</taxon>
        <taxon>Acidiferrobacterales</taxon>
        <taxon>Acidiferrobacteraceae</taxon>
        <taxon>Sulfurifustis</taxon>
    </lineage>
</organism>
<feature type="domain" description="Glycosyltransferase 2-like" evidence="1">
    <location>
        <begin position="4"/>
        <end position="122"/>
    </location>
</feature>
<dbReference type="RefSeq" id="WP_096460635.1">
    <property type="nucleotide sequence ID" value="NZ_AP014936.1"/>
</dbReference>
<reference evidence="2 3" key="1">
    <citation type="submission" date="2015-08" db="EMBL/GenBank/DDBJ databases">
        <title>Complete genome sequence of Sulfurifustis variabilis.</title>
        <authorList>
            <person name="Miura A."/>
            <person name="Kojima H."/>
            <person name="Fukui M."/>
        </authorList>
    </citation>
    <scope>NUCLEOTIDE SEQUENCE [LARGE SCALE GENOMIC DNA]</scope>
    <source>
        <strain evidence="3">skN76</strain>
    </source>
</reference>
<sequence>MRLSVILPCRNAAATLEEQLGALARQQRPPFEVVAVDNGSTDRTPALLQGYRDRMPSLRVVEAGPPHSAAHARNRGVAAATGEAFAFCDADDEVHPGWAGAMADALARHDVVASRVDDSRLNAGRAGAIWDSSNDPTPGFVVFLGFLPAASGCGFGFTRRAWDAIGPFDESFQRLEDIDYSWRAHFAGFPIHYAHDAVVYYRYRASLGGTWRQCVAEGRYEARLYEKYRSRGMAWRPLRQAAGDWGRLVRSLPALRRPDGRALWIKCAGSATGHVAGSIRHRVLAL</sequence>
<dbReference type="Pfam" id="PF00535">
    <property type="entry name" value="Glycos_transf_2"/>
    <property type="match status" value="1"/>
</dbReference>
<dbReference type="PANTHER" id="PTHR43685">
    <property type="entry name" value="GLYCOSYLTRANSFERASE"/>
    <property type="match status" value="1"/>
</dbReference>
<evidence type="ECO:0000259" key="1">
    <source>
        <dbReference type="Pfam" id="PF00535"/>
    </source>
</evidence>
<gene>
    <name evidence="2" type="ORF">SVA_1528</name>
</gene>
<keyword evidence="2" id="KW-0808">Transferase</keyword>
<accession>A0A1B4V3F4</accession>
<evidence type="ECO:0000313" key="2">
    <source>
        <dbReference type="EMBL" id="BAU48090.1"/>
    </source>
</evidence>
<dbReference type="KEGG" id="sva:SVA_1528"/>